<dbReference type="InterPro" id="IPR050953">
    <property type="entry name" value="N4_N6_ade-DNA_methylase"/>
</dbReference>
<dbReference type="EC" id="2.1.1.72" evidence="1"/>
<sequence length="979" mass="110062">MTELPSEALRSLVDRFTVGEPQYVAPRQRYLESDARSEFIDPLLRELGWDVENRAGLAPSVKDVVREQSRQSAAGKPDYTLRRNGTGVLYVEAKKPSVDITTDMASVFQARAYGYTAGHPIVVLTNFRDLCVYDTTVPAGKTDGPTVCRLHHWRYSDFVGDWAAIGSVLGRDAVLDPKWSTRFGVAGVQRVPADEAFVDQLNRWRVALGDDIVGRRPDIAVPLLNDLVQRLLNRLIFVRMCEDRGIEGAEVLRKAFSGPRTDIVQLFSRLDKRYNTGLFESSSPDRDPALQVDSGLLRGIVENLYAPYSPFSFAVLDANFLGLVYEASLAEHLTIGRTGAPRVALNKKLEYARREVVTTPEDVVATVVRDAVAELAPENTEPKVLDFATGSGRFLLHAFDVLADRHARRLAEARSTQVYKTGDDEWRLRFTEKRRFLAENFFGIDVDYNAVEVARFGLLVRLLEDESSASLPPGDRILPDLTANIVHGNTLVRELPGASEEQLAHTRPLNLEDHRLPAGFDLVVGNPPYMKTEEMRAFDLPEFDYLRRNYRLLHKQFDKYFAFVEFGLDRLRPGGCLGVVIPNKWMTLVTGEKLRERLRDDVRPVRLANFRNTQIFPGKSIYVCALVARRGHRDGFTYSEPGSVGEYARPDPEGVLVTDGMLPADPCAAWVLAADDREARVLAALRRRSIPLAELADARNGVQTSRNRVYVLDRPVVENDLVSFVKNGRTWTVELGITRPYLEDSRTVRSYHAVLPDARIIFPYRGLDLIPVAEMRSAYPLAWKYLSAQSESMRGRNMDESTRQQTFYAYGRKQATDYCARSPKIIYSVNQKGDKYGLDETGVVYSSGGTAGEVALYPRDTGISLDFLLALLDQAPVEFFLRKRGSPFRGGYFARGTDVIPDVPVPALDLTDQEDRAFHDSVTAKMADLRKLHRDLADVADRERTATLGKIAAGKREMDQLFWKRWGLTEADVRPLGDR</sequence>
<comment type="catalytic activity">
    <reaction evidence="5">
        <text>a 2'-deoxyadenosine in DNA + S-adenosyl-L-methionine = an N(6)-methyl-2'-deoxyadenosine in DNA + S-adenosyl-L-homocysteine + H(+)</text>
        <dbReference type="Rhea" id="RHEA:15197"/>
        <dbReference type="Rhea" id="RHEA-COMP:12418"/>
        <dbReference type="Rhea" id="RHEA-COMP:12419"/>
        <dbReference type="ChEBI" id="CHEBI:15378"/>
        <dbReference type="ChEBI" id="CHEBI:57856"/>
        <dbReference type="ChEBI" id="CHEBI:59789"/>
        <dbReference type="ChEBI" id="CHEBI:90615"/>
        <dbReference type="ChEBI" id="CHEBI:90616"/>
        <dbReference type="EC" id="2.1.1.72"/>
    </reaction>
</comment>
<dbReference type="SUPFAM" id="SSF53335">
    <property type="entry name" value="S-adenosyl-L-methionine-dependent methyltransferases"/>
    <property type="match status" value="1"/>
</dbReference>
<dbReference type="EMBL" id="JAGFNS010000011">
    <property type="protein sequence ID" value="MBO3739534.1"/>
    <property type="molecule type" value="Genomic_DNA"/>
</dbReference>
<dbReference type="Pfam" id="PF04313">
    <property type="entry name" value="HSDR_N"/>
    <property type="match status" value="1"/>
</dbReference>
<dbReference type="PANTHER" id="PTHR33841">
    <property type="entry name" value="DNA METHYLTRANSFERASE YEEA-RELATED"/>
    <property type="match status" value="1"/>
</dbReference>
<dbReference type="RefSeq" id="WP_208468671.1">
    <property type="nucleotide sequence ID" value="NZ_JAGFNS010000011.1"/>
</dbReference>
<evidence type="ECO:0000256" key="1">
    <source>
        <dbReference type="ARBA" id="ARBA00011900"/>
    </source>
</evidence>
<evidence type="ECO:0000256" key="4">
    <source>
        <dbReference type="ARBA" id="ARBA00022691"/>
    </source>
</evidence>
<evidence type="ECO:0000259" key="6">
    <source>
        <dbReference type="Pfam" id="PF04313"/>
    </source>
</evidence>
<dbReference type="PROSITE" id="PS00092">
    <property type="entry name" value="N6_MTASE"/>
    <property type="match status" value="1"/>
</dbReference>
<evidence type="ECO:0000256" key="2">
    <source>
        <dbReference type="ARBA" id="ARBA00022603"/>
    </source>
</evidence>
<evidence type="ECO:0000259" key="7">
    <source>
        <dbReference type="Pfam" id="PF07669"/>
    </source>
</evidence>
<dbReference type="InterPro" id="IPR011639">
    <property type="entry name" value="MethylTrfase_TaqI-like_dom"/>
</dbReference>
<keyword evidence="2 8" id="KW-0489">Methyltransferase</keyword>
<dbReference type="InterPro" id="IPR029063">
    <property type="entry name" value="SAM-dependent_MTases_sf"/>
</dbReference>
<dbReference type="GO" id="GO:0008168">
    <property type="term" value="F:methyltransferase activity"/>
    <property type="evidence" value="ECO:0007669"/>
    <property type="project" value="UniProtKB-KW"/>
</dbReference>
<reference evidence="8 9" key="1">
    <citation type="submission" date="2021-03" db="EMBL/GenBank/DDBJ databases">
        <title>Actinoplanes flavus sp. nov., a novel actinomycete isolated from Coconut Palm rhizosphere soil.</title>
        <authorList>
            <person name="Luo X."/>
        </authorList>
    </citation>
    <scope>NUCLEOTIDE SEQUENCE [LARGE SCALE GENOMIC DNA]</scope>
    <source>
        <strain evidence="8 9">NEAU-H7</strain>
    </source>
</reference>
<feature type="domain" description="Type II methyltransferase M.TaqI-like" evidence="7">
    <location>
        <begin position="439"/>
        <end position="616"/>
    </location>
</feature>
<evidence type="ECO:0000313" key="9">
    <source>
        <dbReference type="Proteomes" id="UP000679690"/>
    </source>
</evidence>
<organism evidence="8 9">
    <name type="scientific">Actinoplanes flavus</name>
    <dbReference type="NCBI Taxonomy" id="2820290"/>
    <lineage>
        <taxon>Bacteria</taxon>
        <taxon>Bacillati</taxon>
        <taxon>Actinomycetota</taxon>
        <taxon>Actinomycetes</taxon>
        <taxon>Micromonosporales</taxon>
        <taxon>Micromonosporaceae</taxon>
        <taxon>Actinoplanes</taxon>
    </lineage>
</organism>
<comment type="caution">
    <text evidence="8">The sequence shown here is derived from an EMBL/GenBank/DDBJ whole genome shotgun (WGS) entry which is preliminary data.</text>
</comment>
<dbReference type="InterPro" id="IPR002052">
    <property type="entry name" value="DNA_methylase_N6_adenine_CS"/>
</dbReference>
<dbReference type="PANTHER" id="PTHR33841:SF1">
    <property type="entry name" value="DNA METHYLTRANSFERASE A"/>
    <property type="match status" value="1"/>
</dbReference>
<dbReference type="GO" id="GO:0032259">
    <property type="term" value="P:methylation"/>
    <property type="evidence" value="ECO:0007669"/>
    <property type="project" value="UniProtKB-KW"/>
</dbReference>
<name>A0ABS3UL71_9ACTN</name>
<dbReference type="Gene3D" id="3.90.1570.30">
    <property type="match status" value="1"/>
</dbReference>
<keyword evidence="3" id="KW-0808">Transferase</keyword>
<proteinExistence type="predicted"/>
<feature type="domain" description="Restriction endonuclease type I HsdR N-terminal" evidence="6">
    <location>
        <begin position="74"/>
        <end position="138"/>
    </location>
</feature>
<dbReference type="PRINTS" id="PR00507">
    <property type="entry name" value="N12N6MTFRASE"/>
</dbReference>
<accession>A0ABS3UL71</accession>
<protein>
    <recommendedName>
        <fullName evidence="1">site-specific DNA-methyltransferase (adenine-specific)</fullName>
        <ecNumber evidence="1">2.1.1.72</ecNumber>
    </recommendedName>
</protein>
<evidence type="ECO:0000313" key="8">
    <source>
        <dbReference type="EMBL" id="MBO3739534.1"/>
    </source>
</evidence>
<gene>
    <name evidence="8" type="ORF">J5X75_18630</name>
</gene>
<keyword evidence="9" id="KW-1185">Reference proteome</keyword>
<dbReference type="Pfam" id="PF07669">
    <property type="entry name" value="Eco57I"/>
    <property type="match status" value="1"/>
</dbReference>
<evidence type="ECO:0000256" key="3">
    <source>
        <dbReference type="ARBA" id="ARBA00022679"/>
    </source>
</evidence>
<dbReference type="Gene3D" id="3.40.50.150">
    <property type="entry name" value="Vaccinia Virus protein VP39"/>
    <property type="match status" value="1"/>
</dbReference>
<evidence type="ECO:0000256" key="5">
    <source>
        <dbReference type="ARBA" id="ARBA00047942"/>
    </source>
</evidence>
<dbReference type="InterPro" id="IPR007409">
    <property type="entry name" value="Restrct_endonuc_type1_HsdR_N"/>
</dbReference>
<dbReference type="Proteomes" id="UP000679690">
    <property type="component" value="Unassembled WGS sequence"/>
</dbReference>
<keyword evidence="4" id="KW-0949">S-adenosyl-L-methionine</keyword>